<accession>M3Y7I0</accession>
<name>M3Y7I0_MUSPF</name>
<feature type="compositionally biased region" description="Basic residues" evidence="1">
    <location>
        <begin position="1"/>
        <end position="16"/>
    </location>
</feature>
<organism evidence="2">
    <name type="scientific">Mustela putorius furo</name>
    <name type="common">European domestic ferret</name>
    <name type="synonym">Mustela furo</name>
    <dbReference type="NCBI Taxonomy" id="9669"/>
    <lineage>
        <taxon>Eukaryota</taxon>
        <taxon>Metazoa</taxon>
        <taxon>Chordata</taxon>
        <taxon>Craniata</taxon>
        <taxon>Vertebrata</taxon>
        <taxon>Euteleostomi</taxon>
        <taxon>Mammalia</taxon>
        <taxon>Eutheria</taxon>
        <taxon>Laurasiatheria</taxon>
        <taxon>Carnivora</taxon>
        <taxon>Caniformia</taxon>
        <taxon>Musteloidea</taxon>
        <taxon>Mustelidae</taxon>
        <taxon>Mustelinae</taxon>
        <taxon>Mustela</taxon>
    </lineage>
</organism>
<feature type="region of interest" description="Disordered" evidence="1">
    <location>
        <begin position="1"/>
        <end position="182"/>
    </location>
</feature>
<dbReference type="InParanoid" id="M3Y7I0"/>
<evidence type="ECO:0000256" key="1">
    <source>
        <dbReference type="SAM" id="MobiDB-lite"/>
    </source>
</evidence>
<feature type="compositionally biased region" description="Basic and acidic residues" evidence="1">
    <location>
        <begin position="149"/>
        <end position="182"/>
    </location>
</feature>
<proteinExistence type="predicted"/>
<sequence>MRRRGHCALPSRKRRSPSCTPDRGHEVAESRGRRKVSVAPGRRSGPSRRRGRAGAHSGGLRASACAAVLWQQGSPRPPGRPSPANRRPRHPQLRPPGRDRAEAGRGGAGAHLFGQPTPPQKTSPRPHCQTEQGDPLCSRHRPPIPRLDPIGRLRGQKETKPSRSWWRDGDFFKLKESEKPQR</sequence>
<reference evidence="2" key="1">
    <citation type="submission" date="2024-06" db="UniProtKB">
        <authorList>
            <consortium name="Ensembl"/>
        </authorList>
    </citation>
    <scope>IDENTIFICATION</scope>
</reference>
<protein>
    <submittedName>
        <fullName evidence="2">Uncharacterized protein</fullName>
    </submittedName>
</protein>
<dbReference type="AlphaFoldDB" id="M3Y7I0"/>
<dbReference type="EMBL" id="AEYP01087102">
    <property type="status" value="NOT_ANNOTATED_CDS"/>
    <property type="molecule type" value="Genomic_DNA"/>
</dbReference>
<feature type="compositionally biased region" description="Low complexity" evidence="1">
    <location>
        <begin position="54"/>
        <end position="64"/>
    </location>
</feature>
<dbReference type="HOGENOM" id="CLU_1481516_0_0_1"/>
<feature type="compositionally biased region" description="Basic and acidic residues" evidence="1">
    <location>
        <begin position="22"/>
        <end position="31"/>
    </location>
</feature>
<dbReference type="Ensembl" id="ENSMPUT00000007406.1">
    <property type="protein sequence ID" value="ENSMPUP00000007287.1"/>
    <property type="gene ID" value="ENSMPUG00000007344.1"/>
</dbReference>
<evidence type="ECO:0000313" key="2">
    <source>
        <dbReference type="Ensembl" id="ENSMPUP00000007287.1"/>
    </source>
</evidence>